<name>A0A1W1XST4_9CLOT</name>
<gene>
    <name evidence="1" type="ORF">SAMN02745134_03024</name>
</gene>
<evidence type="ECO:0000313" key="2">
    <source>
        <dbReference type="Proteomes" id="UP000192468"/>
    </source>
</evidence>
<organism evidence="1 2">
    <name type="scientific">Clostridium acidisoli DSM 12555</name>
    <dbReference type="NCBI Taxonomy" id="1121291"/>
    <lineage>
        <taxon>Bacteria</taxon>
        <taxon>Bacillati</taxon>
        <taxon>Bacillota</taxon>
        <taxon>Clostridia</taxon>
        <taxon>Eubacteriales</taxon>
        <taxon>Clostridiaceae</taxon>
        <taxon>Clostridium</taxon>
    </lineage>
</organism>
<dbReference type="EMBL" id="FWXH01000015">
    <property type="protein sequence ID" value="SMC27023.1"/>
    <property type="molecule type" value="Genomic_DNA"/>
</dbReference>
<dbReference type="STRING" id="1121291.SAMN02745134_03024"/>
<reference evidence="1 2" key="1">
    <citation type="submission" date="2017-04" db="EMBL/GenBank/DDBJ databases">
        <authorList>
            <person name="Afonso C.L."/>
            <person name="Miller P.J."/>
            <person name="Scott M.A."/>
            <person name="Spackman E."/>
            <person name="Goraichik I."/>
            <person name="Dimitrov K.M."/>
            <person name="Suarez D.L."/>
            <person name="Swayne D.E."/>
        </authorList>
    </citation>
    <scope>NUCLEOTIDE SEQUENCE [LARGE SCALE GENOMIC DNA]</scope>
    <source>
        <strain evidence="1 2">DSM 12555</strain>
    </source>
</reference>
<evidence type="ECO:0000313" key="1">
    <source>
        <dbReference type="EMBL" id="SMC27023.1"/>
    </source>
</evidence>
<sequence length="39" mass="4605">MAKRKRQQDIKMRITEGRGSGIGKEYVSWIKIKDVSFTY</sequence>
<keyword evidence="2" id="KW-1185">Reference proteome</keyword>
<proteinExistence type="predicted"/>
<accession>A0A1W1XST4</accession>
<protein>
    <submittedName>
        <fullName evidence="1">Uncharacterized protein</fullName>
    </submittedName>
</protein>
<dbReference type="AlphaFoldDB" id="A0A1W1XST4"/>
<dbReference type="Proteomes" id="UP000192468">
    <property type="component" value="Unassembled WGS sequence"/>
</dbReference>